<dbReference type="SMART" id="SM00257">
    <property type="entry name" value="LysM"/>
    <property type="match status" value="2"/>
</dbReference>
<gene>
    <name evidence="3" type="ORF">A3A21_03905</name>
</gene>
<keyword evidence="1" id="KW-1133">Transmembrane helix</keyword>
<sequence>MVAEPWRTLKRNLNSANIWSLVLICGVVIGGKTTLDNNRGFSLYNGTQTEKAKETLAGKTFFEDAGAVKSISSDEEKENKRINTEKDGTIVGYGAPEGEEESGIRIYKSKKGDTISEIAARFGVSKETILWANPELKTLLHSGEKLFILPVEGILYETKEEDSIELIASRHKTTASAIKAYNQNYQKLIENPGSRLILPYASPSVNGNEPSIRESTF</sequence>
<dbReference type="InterPro" id="IPR018392">
    <property type="entry name" value="LysM"/>
</dbReference>
<evidence type="ECO:0000259" key="2">
    <source>
        <dbReference type="PROSITE" id="PS51782"/>
    </source>
</evidence>
<evidence type="ECO:0000313" key="3">
    <source>
        <dbReference type="EMBL" id="OGG41271.1"/>
    </source>
</evidence>
<name>A0A1F6BWG7_9BACT</name>
<proteinExistence type="predicted"/>
<dbReference type="STRING" id="1798471.A3A21_03905"/>
<comment type="caution">
    <text evidence="3">The sequence shown here is derived from an EMBL/GenBank/DDBJ whole genome shotgun (WGS) entry which is preliminary data.</text>
</comment>
<dbReference type="Pfam" id="PF01476">
    <property type="entry name" value="LysM"/>
    <property type="match status" value="2"/>
</dbReference>
<dbReference type="EMBL" id="MFKK01000013">
    <property type="protein sequence ID" value="OGG41271.1"/>
    <property type="molecule type" value="Genomic_DNA"/>
</dbReference>
<reference evidence="3 4" key="1">
    <citation type="journal article" date="2016" name="Nat. Commun.">
        <title>Thousands of microbial genomes shed light on interconnected biogeochemical processes in an aquifer system.</title>
        <authorList>
            <person name="Anantharaman K."/>
            <person name="Brown C.T."/>
            <person name="Hug L.A."/>
            <person name="Sharon I."/>
            <person name="Castelle C.J."/>
            <person name="Probst A.J."/>
            <person name="Thomas B.C."/>
            <person name="Singh A."/>
            <person name="Wilkins M.J."/>
            <person name="Karaoz U."/>
            <person name="Brodie E.L."/>
            <person name="Williams K.H."/>
            <person name="Hubbard S.S."/>
            <person name="Banfield J.F."/>
        </authorList>
    </citation>
    <scope>NUCLEOTIDE SEQUENCE [LARGE SCALE GENOMIC DNA]</scope>
</reference>
<dbReference type="PROSITE" id="PS51782">
    <property type="entry name" value="LYSM"/>
    <property type="match status" value="1"/>
</dbReference>
<evidence type="ECO:0000313" key="4">
    <source>
        <dbReference type="Proteomes" id="UP000176996"/>
    </source>
</evidence>
<dbReference type="SUPFAM" id="SSF54106">
    <property type="entry name" value="LysM domain"/>
    <property type="match status" value="1"/>
</dbReference>
<feature type="domain" description="LysM" evidence="2">
    <location>
        <begin position="105"/>
        <end position="148"/>
    </location>
</feature>
<accession>A0A1F6BWG7</accession>
<organism evidence="3 4">
    <name type="scientific">Candidatus Jorgensenbacteria bacterium RIFCSPLOWO2_01_FULL_45_25b</name>
    <dbReference type="NCBI Taxonomy" id="1798471"/>
    <lineage>
        <taxon>Bacteria</taxon>
        <taxon>Candidatus Joergenseniibacteriota</taxon>
    </lineage>
</organism>
<dbReference type="Gene3D" id="3.10.350.10">
    <property type="entry name" value="LysM domain"/>
    <property type="match status" value="1"/>
</dbReference>
<evidence type="ECO:0000256" key="1">
    <source>
        <dbReference type="SAM" id="Phobius"/>
    </source>
</evidence>
<keyword evidence="1" id="KW-0472">Membrane</keyword>
<dbReference type="Proteomes" id="UP000176996">
    <property type="component" value="Unassembled WGS sequence"/>
</dbReference>
<dbReference type="CDD" id="cd00118">
    <property type="entry name" value="LysM"/>
    <property type="match status" value="1"/>
</dbReference>
<keyword evidence="1" id="KW-0812">Transmembrane</keyword>
<feature type="transmembrane region" description="Helical" evidence="1">
    <location>
        <begin position="16"/>
        <end position="35"/>
    </location>
</feature>
<dbReference type="AlphaFoldDB" id="A0A1F6BWG7"/>
<dbReference type="InterPro" id="IPR036779">
    <property type="entry name" value="LysM_dom_sf"/>
</dbReference>
<protein>
    <recommendedName>
        <fullName evidence="2">LysM domain-containing protein</fullName>
    </recommendedName>
</protein>